<evidence type="ECO:0000259" key="4">
    <source>
        <dbReference type="PROSITE" id="PS50936"/>
    </source>
</evidence>
<keyword evidence="1 3" id="KW-0547">Nucleotide-binding</keyword>
<dbReference type="Proteomes" id="UP000437131">
    <property type="component" value="Unassembled WGS sequence"/>
</dbReference>
<proteinExistence type="inferred from homology"/>
<keyword evidence="2 3" id="KW-0342">GTP-binding</keyword>
<keyword evidence="3" id="KW-0963">Cytoplasm</keyword>
<evidence type="ECO:0000256" key="3">
    <source>
        <dbReference type="HAMAP-Rule" id="MF_01820"/>
    </source>
</evidence>
<dbReference type="GO" id="GO:0003924">
    <property type="term" value="F:GTPase activity"/>
    <property type="evidence" value="ECO:0007669"/>
    <property type="project" value="UniProtKB-UniRule"/>
</dbReference>
<evidence type="ECO:0000259" key="5">
    <source>
        <dbReference type="PROSITE" id="PS51721"/>
    </source>
</evidence>
<sequence length="357" mass="40301">MVNSNSANITESDLIQGTVIASQANFYQVRLDSNESLLCTRPTRLKKIGQSVFVGDRVLVKSTEFERGAIASVLPRETELERPPIANAQQILLVFALEEPTLDPVQLSRFLVKAESTKLKLLLGLNKVDLICPEKQKAWQERLCAWGYEPYFFSVQTSQGVPSLQKVLANKITILAGPSGVGKSSLTSLLIPEIEVRVGEVSGKLQKGRHTTRHVELFELPSGGYIADSPGFNQPHFDFSVESLVNYFPEARARLAENTCKFHNCIHKDEPDCAVKGDWERYPYYLKFLEEAIAFQEATAHKKDEESTVKTKFKANGKKYTEPKLESKKYRRVSRKVSNQKLEDLYNLQNLDSDELE</sequence>
<dbReference type="AlphaFoldDB" id="A0A844GWY1"/>
<comment type="caution">
    <text evidence="6">The sequence shown here is derived from an EMBL/GenBank/DDBJ whole genome shotgun (WGS) entry which is preliminary data.</text>
</comment>
<evidence type="ECO:0000256" key="1">
    <source>
        <dbReference type="ARBA" id="ARBA00022741"/>
    </source>
</evidence>
<dbReference type="Gene3D" id="3.40.50.300">
    <property type="entry name" value="P-loop containing nucleotide triphosphate hydrolases"/>
    <property type="match status" value="1"/>
</dbReference>
<evidence type="ECO:0000313" key="6">
    <source>
        <dbReference type="EMBL" id="MTF39541.1"/>
    </source>
</evidence>
<keyword evidence="3" id="KW-0479">Metal-binding</keyword>
<comment type="function">
    <text evidence="3">One of several proteins that assist in the late maturation steps of the functional core of the 30S ribosomal subunit. Helps release RbfA from mature subunits. May play a role in the assembly of ribosomal proteins into the subunit. Circularly permuted GTPase that catalyzes slow GTP hydrolysis, GTPase activity is stimulated by the 30S ribosomal subunit.</text>
</comment>
<name>A0A844GWY1_9CHRO</name>
<comment type="similarity">
    <text evidence="3">Belongs to the TRAFAC class YlqF/YawG GTPase family. RsgA subfamily.</text>
</comment>
<dbReference type="Gene3D" id="1.10.40.50">
    <property type="entry name" value="Probable gtpase engc, domain 3"/>
    <property type="match status" value="1"/>
</dbReference>
<gene>
    <name evidence="3 6" type="primary">rsgA</name>
    <name evidence="6" type="ORF">GGC33_11475</name>
</gene>
<dbReference type="PANTHER" id="PTHR32120">
    <property type="entry name" value="SMALL RIBOSOMAL SUBUNIT BIOGENESIS GTPASE RSGA"/>
    <property type="match status" value="1"/>
</dbReference>
<feature type="binding site" evidence="3">
    <location>
        <position position="260"/>
    </location>
    <ligand>
        <name>Zn(2+)</name>
        <dbReference type="ChEBI" id="CHEBI:29105"/>
    </ligand>
</feature>
<dbReference type="InterPro" id="IPR012340">
    <property type="entry name" value="NA-bd_OB-fold"/>
</dbReference>
<dbReference type="GO" id="GO:0005737">
    <property type="term" value="C:cytoplasm"/>
    <property type="evidence" value="ECO:0007669"/>
    <property type="project" value="UniProtKB-SubCell"/>
</dbReference>
<feature type="binding site" evidence="3">
    <location>
        <position position="267"/>
    </location>
    <ligand>
        <name>Zn(2+)</name>
        <dbReference type="ChEBI" id="CHEBI:29105"/>
    </ligand>
</feature>
<feature type="binding site" evidence="3">
    <location>
        <position position="265"/>
    </location>
    <ligand>
        <name>Zn(2+)</name>
        <dbReference type="ChEBI" id="CHEBI:29105"/>
    </ligand>
</feature>
<dbReference type="GO" id="GO:0005525">
    <property type="term" value="F:GTP binding"/>
    <property type="evidence" value="ECO:0007669"/>
    <property type="project" value="UniProtKB-UniRule"/>
</dbReference>
<dbReference type="SUPFAM" id="SSF52540">
    <property type="entry name" value="P-loop containing nucleoside triphosphate hydrolases"/>
    <property type="match status" value="1"/>
</dbReference>
<dbReference type="RefSeq" id="WP_015220039.1">
    <property type="nucleotide sequence ID" value="NZ_WMIA01000014.1"/>
</dbReference>
<accession>A0A844GWY1</accession>
<dbReference type="CDD" id="cd01854">
    <property type="entry name" value="YjeQ_EngC"/>
    <property type="match status" value="1"/>
</dbReference>
<dbReference type="EC" id="3.6.1.-" evidence="3"/>
<dbReference type="GO" id="GO:0042274">
    <property type="term" value="P:ribosomal small subunit biogenesis"/>
    <property type="evidence" value="ECO:0007669"/>
    <property type="project" value="UniProtKB-UniRule"/>
</dbReference>
<dbReference type="InterPro" id="IPR030378">
    <property type="entry name" value="G_CP_dom"/>
</dbReference>
<dbReference type="PANTHER" id="PTHR32120:SF11">
    <property type="entry name" value="SMALL RIBOSOMAL SUBUNIT BIOGENESIS GTPASE RSGA 1, MITOCHONDRIAL-RELATED"/>
    <property type="match status" value="1"/>
</dbReference>
<organism evidence="6 7">
    <name type="scientific">Cyanobacterium aponinum 0216</name>
    <dbReference type="NCBI Taxonomy" id="2676140"/>
    <lineage>
        <taxon>Bacteria</taxon>
        <taxon>Bacillati</taxon>
        <taxon>Cyanobacteriota</taxon>
        <taxon>Cyanophyceae</taxon>
        <taxon>Oscillatoriophycideae</taxon>
        <taxon>Chroococcales</taxon>
        <taxon>Geminocystaceae</taxon>
        <taxon>Cyanobacterium</taxon>
    </lineage>
</organism>
<keyword evidence="3" id="KW-0694">RNA-binding</keyword>
<keyword evidence="3" id="KW-0862">Zinc</keyword>
<dbReference type="PROSITE" id="PS50936">
    <property type="entry name" value="ENGC_GTPASE"/>
    <property type="match status" value="1"/>
</dbReference>
<feature type="domain" description="CP-type G" evidence="5">
    <location>
        <begin position="77"/>
        <end position="235"/>
    </location>
</feature>
<reference evidence="6 7" key="1">
    <citation type="submission" date="2019-11" db="EMBL/GenBank/DDBJ databases">
        <title>Isolation of a new High Light Tolerant Cyanobacteria.</title>
        <authorList>
            <person name="Dobson Z."/>
            <person name="Vaughn N."/>
            <person name="Vaughn M."/>
            <person name="Fromme P."/>
            <person name="Mazor Y."/>
        </authorList>
    </citation>
    <scope>NUCLEOTIDE SEQUENCE [LARGE SCALE GENOMIC DNA]</scope>
    <source>
        <strain evidence="6 7">0216</strain>
    </source>
</reference>
<dbReference type="SUPFAM" id="SSF50249">
    <property type="entry name" value="Nucleic acid-binding proteins"/>
    <property type="match status" value="1"/>
</dbReference>
<feature type="binding site" evidence="3">
    <location>
        <position position="273"/>
    </location>
    <ligand>
        <name>Zn(2+)</name>
        <dbReference type="ChEBI" id="CHEBI:29105"/>
    </ligand>
</feature>
<dbReference type="EMBL" id="WMIA01000014">
    <property type="protein sequence ID" value="MTF39541.1"/>
    <property type="molecule type" value="Genomic_DNA"/>
</dbReference>
<keyword evidence="3" id="KW-0690">Ribosome biogenesis</keyword>
<dbReference type="InterPro" id="IPR010914">
    <property type="entry name" value="RsgA_GTPase_dom"/>
</dbReference>
<feature type="binding site" evidence="3">
    <location>
        <begin position="126"/>
        <end position="129"/>
    </location>
    <ligand>
        <name>GTP</name>
        <dbReference type="ChEBI" id="CHEBI:37565"/>
    </ligand>
</feature>
<dbReference type="NCBIfam" id="NF008932">
    <property type="entry name" value="PRK12289.1"/>
    <property type="match status" value="1"/>
</dbReference>
<evidence type="ECO:0000313" key="7">
    <source>
        <dbReference type="Proteomes" id="UP000437131"/>
    </source>
</evidence>
<protein>
    <recommendedName>
        <fullName evidence="3">Small ribosomal subunit biogenesis GTPase RsgA</fullName>
        <ecNumber evidence="3">3.6.1.-</ecNumber>
    </recommendedName>
</protein>
<comment type="subunit">
    <text evidence="3">Monomer. Associates with 30S ribosomal subunit, binds 16S rRNA.</text>
</comment>
<keyword evidence="3" id="KW-0699">rRNA-binding</keyword>
<dbReference type="Gene3D" id="2.40.50.140">
    <property type="entry name" value="Nucleic acid-binding proteins"/>
    <property type="match status" value="1"/>
</dbReference>
<dbReference type="HAMAP" id="MF_01820">
    <property type="entry name" value="GTPase_RsgA"/>
    <property type="match status" value="1"/>
</dbReference>
<dbReference type="GO" id="GO:0019843">
    <property type="term" value="F:rRNA binding"/>
    <property type="evidence" value="ECO:0007669"/>
    <property type="project" value="UniProtKB-KW"/>
</dbReference>
<dbReference type="InterPro" id="IPR027417">
    <property type="entry name" value="P-loop_NTPase"/>
</dbReference>
<keyword evidence="3" id="KW-0378">Hydrolase</keyword>
<evidence type="ECO:0000256" key="2">
    <source>
        <dbReference type="ARBA" id="ARBA00023134"/>
    </source>
</evidence>
<feature type="binding site" evidence="3">
    <location>
        <begin position="177"/>
        <end position="185"/>
    </location>
    <ligand>
        <name>GTP</name>
        <dbReference type="ChEBI" id="CHEBI:37565"/>
    </ligand>
</feature>
<dbReference type="NCBIfam" id="TIGR00157">
    <property type="entry name" value="ribosome small subunit-dependent GTPase A"/>
    <property type="match status" value="1"/>
</dbReference>
<comment type="subcellular location">
    <subcellularLocation>
        <location evidence="3">Cytoplasm</location>
    </subcellularLocation>
</comment>
<dbReference type="GO" id="GO:0046872">
    <property type="term" value="F:metal ion binding"/>
    <property type="evidence" value="ECO:0007669"/>
    <property type="project" value="UniProtKB-KW"/>
</dbReference>
<dbReference type="PROSITE" id="PS51721">
    <property type="entry name" value="G_CP"/>
    <property type="match status" value="1"/>
</dbReference>
<comment type="cofactor">
    <cofactor evidence="3">
        <name>Zn(2+)</name>
        <dbReference type="ChEBI" id="CHEBI:29105"/>
    </cofactor>
    <text evidence="3">Binds 1 zinc ion per subunit.</text>
</comment>
<dbReference type="Pfam" id="PF03193">
    <property type="entry name" value="RsgA_GTPase"/>
    <property type="match status" value="1"/>
</dbReference>
<feature type="domain" description="EngC GTPase" evidence="4">
    <location>
        <begin position="86"/>
        <end position="233"/>
    </location>
</feature>
<dbReference type="InterPro" id="IPR004881">
    <property type="entry name" value="Ribosome_biogen_GTPase_RsgA"/>
</dbReference>